<evidence type="ECO:0000313" key="5">
    <source>
        <dbReference type="Proteomes" id="UP001060336"/>
    </source>
</evidence>
<dbReference type="PANTHER" id="PTHR30273">
    <property type="entry name" value="PERIPLASMIC SIGNAL SENSOR AND SIGMA FACTOR ACTIVATOR FECR-RELATED"/>
    <property type="match status" value="1"/>
</dbReference>
<feature type="domain" description="FecR N-terminal" evidence="3">
    <location>
        <begin position="9"/>
        <end position="47"/>
    </location>
</feature>
<feature type="transmembrane region" description="Helical" evidence="1">
    <location>
        <begin position="78"/>
        <end position="99"/>
    </location>
</feature>
<dbReference type="Gene3D" id="2.60.120.1440">
    <property type="match status" value="1"/>
</dbReference>
<accession>A0A9J7AVB3</accession>
<dbReference type="GO" id="GO:0016989">
    <property type="term" value="F:sigma factor antagonist activity"/>
    <property type="evidence" value="ECO:0007669"/>
    <property type="project" value="TreeGrafter"/>
</dbReference>
<sequence length="310" mass="33787">MQEISNPRTASEWLIALRECPDDDVLIERFNVWLAASDENVREWDELLHLRDLLDARGAARAELESPMPQPVLRGRKGLVWGAAAAALCLLVFVGQGLFPGLTADYAAPGSELRRIGLEDGSEIVLAPGAAIDVAFSGARREVTLLAGRAFFEVAPDKQRPFTVRSEGMEAVVVGTAFEIRGDGGRNSVAVQHGVVRAGRDAVSETLRAGDMLAFSADGKALRSKRMPERIALWRNHRLLAAQDRFSDVVEEIDAFLPGLVIVTDERLGRQTVTGAFRLDDPEAALDALSLSHGARIRRFSPWITLISGE</sequence>
<evidence type="ECO:0000259" key="2">
    <source>
        <dbReference type="Pfam" id="PF04773"/>
    </source>
</evidence>
<organism evidence="4 5">
    <name type="scientific">Nisaea acidiphila</name>
    <dbReference type="NCBI Taxonomy" id="1862145"/>
    <lineage>
        <taxon>Bacteria</taxon>
        <taxon>Pseudomonadati</taxon>
        <taxon>Pseudomonadota</taxon>
        <taxon>Alphaproteobacteria</taxon>
        <taxon>Rhodospirillales</taxon>
        <taxon>Thalassobaculaceae</taxon>
        <taxon>Nisaea</taxon>
    </lineage>
</organism>
<evidence type="ECO:0000313" key="4">
    <source>
        <dbReference type="EMBL" id="UUX51054.1"/>
    </source>
</evidence>
<keyword evidence="5" id="KW-1185">Reference proteome</keyword>
<protein>
    <submittedName>
        <fullName evidence="4">FecR domain-containing protein</fullName>
    </submittedName>
</protein>
<dbReference type="PIRSF" id="PIRSF018266">
    <property type="entry name" value="FecR"/>
    <property type="match status" value="1"/>
</dbReference>
<dbReference type="KEGG" id="naci:NUH88_05020"/>
<keyword evidence="1" id="KW-0472">Membrane</keyword>
<proteinExistence type="predicted"/>
<keyword evidence="1" id="KW-1133">Transmembrane helix</keyword>
<dbReference type="InterPro" id="IPR032623">
    <property type="entry name" value="FecR_N"/>
</dbReference>
<dbReference type="Pfam" id="PF16220">
    <property type="entry name" value="DUF4880"/>
    <property type="match status" value="1"/>
</dbReference>
<feature type="domain" description="FecR protein" evidence="2">
    <location>
        <begin position="110"/>
        <end position="197"/>
    </location>
</feature>
<dbReference type="Pfam" id="PF04773">
    <property type="entry name" value="FecR"/>
    <property type="match status" value="1"/>
</dbReference>
<dbReference type="AlphaFoldDB" id="A0A9J7AVB3"/>
<dbReference type="InterPro" id="IPR012373">
    <property type="entry name" value="Ferrdict_sens_TM"/>
</dbReference>
<gene>
    <name evidence="4" type="ORF">NUH88_05020</name>
</gene>
<dbReference type="PANTHER" id="PTHR30273:SF2">
    <property type="entry name" value="PROTEIN FECR"/>
    <property type="match status" value="1"/>
</dbReference>
<keyword evidence="1" id="KW-0812">Transmembrane</keyword>
<name>A0A9J7AVB3_9PROT</name>
<reference evidence="4" key="1">
    <citation type="submission" date="2022-08" db="EMBL/GenBank/DDBJ databases">
        <title>Nisaea acidiphila sp. nov., isolated from a marine algal debris and emended description of the genus Nisaea Urios et al. 2008.</title>
        <authorList>
            <person name="Kwon K."/>
        </authorList>
    </citation>
    <scope>NUCLEOTIDE SEQUENCE</scope>
    <source>
        <strain evidence="4">MEBiC11861</strain>
    </source>
</reference>
<evidence type="ECO:0000259" key="3">
    <source>
        <dbReference type="Pfam" id="PF16220"/>
    </source>
</evidence>
<dbReference type="InterPro" id="IPR006860">
    <property type="entry name" value="FecR"/>
</dbReference>
<dbReference type="EMBL" id="CP102480">
    <property type="protein sequence ID" value="UUX51054.1"/>
    <property type="molecule type" value="Genomic_DNA"/>
</dbReference>
<dbReference type="RefSeq" id="WP_257770329.1">
    <property type="nucleotide sequence ID" value="NZ_CP102480.1"/>
</dbReference>
<evidence type="ECO:0000256" key="1">
    <source>
        <dbReference type="SAM" id="Phobius"/>
    </source>
</evidence>
<dbReference type="Proteomes" id="UP001060336">
    <property type="component" value="Chromosome"/>
</dbReference>